<dbReference type="Gene3D" id="3.40.50.720">
    <property type="entry name" value="NAD(P)-binding Rossmann-like Domain"/>
    <property type="match status" value="1"/>
</dbReference>
<dbReference type="Proteomes" id="UP000198611">
    <property type="component" value="Unassembled WGS sequence"/>
</dbReference>
<sequence>MSDLSLPSLPEGYRAVVVGASGGLGAAFLERLVTDSRCGEAIGLARDSDPPLELTDEATIAAAAEAVGGPVDCLIVATGALTLDGHGPEKALNRLDPAVLARQFAINATGPALVLKHFAPLLPRRGRSIAAALSARVGSIGDNQTGGWYSYRAAKAALNQLWHTAALEIRRRHPEAILATLQPGTVDTDLTAPYRGNRPALSPRAAAALLLETLDGLEPTDSGGFFDFAGNALPW</sequence>
<dbReference type="Pfam" id="PF00106">
    <property type="entry name" value="adh_short"/>
    <property type="match status" value="1"/>
</dbReference>
<gene>
    <name evidence="1" type="ORF">SAMN05660831_00591</name>
</gene>
<dbReference type="GO" id="GO:0005737">
    <property type="term" value="C:cytoplasm"/>
    <property type="evidence" value="ECO:0007669"/>
    <property type="project" value="TreeGrafter"/>
</dbReference>
<dbReference type="OrthoDB" id="9785826at2"/>
<reference evidence="1 2" key="1">
    <citation type="submission" date="2016-10" db="EMBL/GenBank/DDBJ databases">
        <authorList>
            <person name="de Groot N.N."/>
        </authorList>
    </citation>
    <scope>NUCLEOTIDE SEQUENCE [LARGE SCALE GENOMIC DNA]</scope>
    <source>
        <strain evidence="1 2">HL3</strain>
    </source>
</reference>
<keyword evidence="2" id="KW-1185">Reference proteome</keyword>
<dbReference type="InterPro" id="IPR036291">
    <property type="entry name" value="NAD(P)-bd_dom_sf"/>
</dbReference>
<dbReference type="InterPro" id="IPR002347">
    <property type="entry name" value="SDR_fam"/>
</dbReference>
<dbReference type="PANTHER" id="PTHR43544">
    <property type="entry name" value="SHORT-CHAIN DEHYDROGENASE/REDUCTASE"/>
    <property type="match status" value="1"/>
</dbReference>
<dbReference type="EMBL" id="FOMJ01000001">
    <property type="protein sequence ID" value="SFD04701.1"/>
    <property type="molecule type" value="Genomic_DNA"/>
</dbReference>
<evidence type="ECO:0000313" key="2">
    <source>
        <dbReference type="Proteomes" id="UP000198611"/>
    </source>
</evidence>
<dbReference type="AlphaFoldDB" id="A0A1I1P434"/>
<accession>A0A1I1P434</accession>
<proteinExistence type="predicted"/>
<dbReference type="STRING" id="1123397.SAMN05660831_00591"/>
<protein>
    <submittedName>
        <fullName evidence="1">NAD(P)-dependent dehydrogenase, short-chain alcohol dehydrogenase family</fullName>
    </submittedName>
</protein>
<organism evidence="1 2">
    <name type="scientific">Thiohalospira halophila DSM 15071</name>
    <dbReference type="NCBI Taxonomy" id="1123397"/>
    <lineage>
        <taxon>Bacteria</taxon>
        <taxon>Pseudomonadati</taxon>
        <taxon>Pseudomonadota</taxon>
        <taxon>Gammaproteobacteria</taxon>
        <taxon>Thiohalospirales</taxon>
        <taxon>Thiohalospiraceae</taxon>
        <taxon>Thiohalospira</taxon>
    </lineage>
</organism>
<dbReference type="PANTHER" id="PTHR43544:SF12">
    <property type="entry name" value="NAD(P)-BINDING ROSSMANN-FOLD SUPERFAMILY PROTEIN"/>
    <property type="match status" value="1"/>
</dbReference>
<evidence type="ECO:0000313" key="1">
    <source>
        <dbReference type="EMBL" id="SFD04701.1"/>
    </source>
</evidence>
<dbReference type="SUPFAM" id="SSF51735">
    <property type="entry name" value="NAD(P)-binding Rossmann-fold domains"/>
    <property type="match status" value="1"/>
</dbReference>
<dbReference type="PRINTS" id="PR00081">
    <property type="entry name" value="GDHRDH"/>
</dbReference>
<name>A0A1I1P434_9GAMM</name>
<dbReference type="InterPro" id="IPR051468">
    <property type="entry name" value="Fungal_SecMetab_SDRs"/>
</dbReference>
<dbReference type="GO" id="GO:0016491">
    <property type="term" value="F:oxidoreductase activity"/>
    <property type="evidence" value="ECO:0007669"/>
    <property type="project" value="TreeGrafter"/>
</dbReference>